<proteinExistence type="inferred from homology"/>
<dbReference type="Pfam" id="PF06114">
    <property type="entry name" value="Peptidase_M78"/>
    <property type="match status" value="1"/>
</dbReference>
<dbReference type="Proteomes" id="UP001317085">
    <property type="component" value="Unassembled WGS sequence"/>
</dbReference>
<dbReference type="Gene3D" id="1.10.10.2910">
    <property type="match status" value="1"/>
</dbReference>
<dbReference type="EMBL" id="JAKNRV010000002">
    <property type="protein sequence ID" value="MCK1782914.1"/>
    <property type="molecule type" value="Genomic_DNA"/>
</dbReference>
<dbReference type="PANTHER" id="PTHR43236">
    <property type="entry name" value="ANTITOXIN HIGA1"/>
    <property type="match status" value="1"/>
</dbReference>
<dbReference type="SMART" id="SM00530">
    <property type="entry name" value="HTH_XRE"/>
    <property type="match status" value="1"/>
</dbReference>
<evidence type="ECO:0000256" key="1">
    <source>
        <dbReference type="ARBA" id="ARBA00007227"/>
    </source>
</evidence>
<comment type="similarity">
    <text evidence="1">Belongs to the short-chain fatty acyl-CoA assimilation regulator (ScfR) family.</text>
</comment>
<evidence type="ECO:0000259" key="2">
    <source>
        <dbReference type="PROSITE" id="PS50943"/>
    </source>
</evidence>
<dbReference type="Gene3D" id="1.10.260.40">
    <property type="entry name" value="lambda repressor-like DNA-binding domains"/>
    <property type="match status" value="1"/>
</dbReference>
<keyword evidence="4" id="KW-1185">Reference proteome</keyword>
<dbReference type="RefSeq" id="WP_247395621.1">
    <property type="nucleotide sequence ID" value="NZ_JAKNRV010000002.1"/>
</dbReference>
<dbReference type="PROSITE" id="PS50943">
    <property type="entry name" value="HTH_CROC1"/>
    <property type="match status" value="1"/>
</dbReference>
<dbReference type="Pfam" id="PF01381">
    <property type="entry name" value="HTH_3"/>
    <property type="match status" value="1"/>
</dbReference>
<dbReference type="SUPFAM" id="SSF47413">
    <property type="entry name" value="lambda repressor-like DNA-binding domains"/>
    <property type="match status" value="1"/>
</dbReference>
<protein>
    <submittedName>
        <fullName evidence="3">XRE family transcriptional regulator</fullName>
    </submittedName>
</protein>
<dbReference type="InterPro" id="IPR010359">
    <property type="entry name" value="IrrE_HExxH"/>
</dbReference>
<organism evidence="3 4">
    <name type="scientific">Pseudomonas emilianonis</name>
    <dbReference type="NCBI Taxonomy" id="2915812"/>
    <lineage>
        <taxon>Bacteria</taxon>
        <taxon>Pseudomonadati</taxon>
        <taxon>Pseudomonadota</taxon>
        <taxon>Gammaproteobacteria</taxon>
        <taxon>Pseudomonadales</taxon>
        <taxon>Pseudomonadaceae</taxon>
        <taxon>Pseudomonas</taxon>
    </lineage>
</organism>
<reference evidence="3 4" key="1">
    <citation type="submission" date="2022-02" db="EMBL/GenBank/DDBJ databases">
        <title>Comparative genomics of the first Antarctic Pseudomonas spp. capable of biotransforming 2,4,6-Trinitrotoluene.</title>
        <authorList>
            <person name="Cabrera M.A."/>
            <person name="Marquez S.L."/>
            <person name="Perez-Donoso J.M."/>
        </authorList>
    </citation>
    <scope>NUCLEOTIDE SEQUENCE [LARGE SCALE GENOMIC DNA]</scope>
    <source>
        <strain evidence="3 4">TNT11</strain>
    </source>
</reference>
<dbReference type="PANTHER" id="PTHR43236:SF1">
    <property type="entry name" value="BLL7220 PROTEIN"/>
    <property type="match status" value="1"/>
</dbReference>
<dbReference type="InterPro" id="IPR001387">
    <property type="entry name" value="Cro/C1-type_HTH"/>
</dbReference>
<comment type="caution">
    <text evidence="3">The sequence shown here is derived from an EMBL/GenBank/DDBJ whole genome shotgun (WGS) entry which is preliminary data.</text>
</comment>
<sequence length="376" mass="42362">MKFNPTRLTEARQAAGFTMAALSDRIGVTRQAVSIFEKGTKTPAYENVTKIANVLEVSVDFFYSASKPIQEITTPSHFRSFKTTAKKSRTKAVVQEAWFAEFSQALLADINYPGASIYKSPQEDFTELSWDDIENIALEARKFWKLGAGPISNMTRLLESNGVFVAQLSMDRQTQAFSNWRGNLAYIITEKQNSNARHRFNLAHELGHLIMHTAVSDEDHEDDELVQLKEDQANFFAGAFLCPRQSILQEFTSCSLEALIHLKRRWGISVAALAVRARALGLITENQSIYVFKQLAVLPGGRKSEPLDKETPKETSKLISDMIDFLEAKGRFSKNDIARLIPLPANRLAEMSAKPESYFLMTEEVPNNVISFQLRK</sequence>
<dbReference type="InterPro" id="IPR052345">
    <property type="entry name" value="Rad_response_metalloprotease"/>
</dbReference>
<feature type="domain" description="HTH cro/C1-type" evidence="2">
    <location>
        <begin position="8"/>
        <end position="62"/>
    </location>
</feature>
<name>A0ABT0EB22_9PSED</name>
<dbReference type="InterPro" id="IPR010982">
    <property type="entry name" value="Lambda_DNA-bd_dom_sf"/>
</dbReference>
<evidence type="ECO:0000313" key="4">
    <source>
        <dbReference type="Proteomes" id="UP001317085"/>
    </source>
</evidence>
<evidence type="ECO:0000313" key="3">
    <source>
        <dbReference type="EMBL" id="MCK1782914.1"/>
    </source>
</evidence>
<accession>A0ABT0EB22</accession>
<gene>
    <name evidence="3" type="ORF">L9Z73_00590</name>
</gene>
<dbReference type="CDD" id="cd00093">
    <property type="entry name" value="HTH_XRE"/>
    <property type="match status" value="1"/>
</dbReference>